<keyword evidence="2" id="KW-1185">Reference proteome</keyword>
<dbReference type="Proteomes" id="UP000198577">
    <property type="component" value="Unassembled WGS sequence"/>
</dbReference>
<evidence type="ECO:0000313" key="1">
    <source>
        <dbReference type="EMBL" id="SFQ23151.1"/>
    </source>
</evidence>
<accession>A0A1I5WU59</accession>
<organism evidence="1 2">
    <name type="scientific">Caldicoprobacter faecalis</name>
    <dbReference type="NCBI Taxonomy" id="937334"/>
    <lineage>
        <taxon>Bacteria</taxon>
        <taxon>Bacillati</taxon>
        <taxon>Bacillota</taxon>
        <taxon>Clostridia</taxon>
        <taxon>Caldicoprobacterales</taxon>
        <taxon>Caldicoprobacteraceae</taxon>
        <taxon>Caldicoprobacter</taxon>
    </lineage>
</organism>
<sequence>MLSAEYRVILEDIFERTWFDVNKMTLADIALLKVIAENNFEFVEQEPETKEYLEKFKGFNIIKYYFLTGLSPEERFQAAMRKRQDEA</sequence>
<gene>
    <name evidence="1" type="ORF">SAMN05444406_11931</name>
</gene>
<dbReference type="EMBL" id="FOXR01000019">
    <property type="protein sequence ID" value="SFQ23151.1"/>
    <property type="molecule type" value="Genomic_DNA"/>
</dbReference>
<protein>
    <submittedName>
        <fullName evidence="1">Uncharacterized protein</fullName>
    </submittedName>
</protein>
<dbReference type="STRING" id="937334.SAMN05444406_11931"/>
<dbReference type="AlphaFoldDB" id="A0A1I5WU59"/>
<reference evidence="1 2" key="1">
    <citation type="submission" date="2016-10" db="EMBL/GenBank/DDBJ databases">
        <authorList>
            <person name="de Groot N.N."/>
        </authorList>
    </citation>
    <scope>NUCLEOTIDE SEQUENCE [LARGE SCALE GENOMIC DNA]</scope>
    <source>
        <strain evidence="1 2">DSM 20678</strain>
    </source>
</reference>
<proteinExistence type="predicted"/>
<name>A0A1I5WU59_9FIRM</name>
<evidence type="ECO:0000313" key="2">
    <source>
        <dbReference type="Proteomes" id="UP000198577"/>
    </source>
</evidence>